<dbReference type="RefSeq" id="WP_087000497.1">
    <property type="nucleotide sequence ID" value="NZ_FUHW01000044.1"/>
</dbReference>
<dbReference type="PANTHER" id="PTHR38480">
    <property type="entry name" value="SLR0254 PROTEIN"/>
    <property type="match status" value="1"/>
</dbReference>
<dbReference type="InterPro" id="IPR010432">
    <property type="entry name" value="RDD"/>
</dbReference>
<dbReference type="Proteomes" id="UP000195913">
    <property type="component" value="Unassembled WGS sequence"/>
</dbReference>
<evidence type="ECO:0000313" key="8">
    <source>
        <dbReference type="Proteomes" id="UP000195913"/>
    </source>
</evidence>
<gene>
    <name evidence="7" type="ORF">FM101_13575</name>
</gene>
<evidence type="ECO:0000256" key="4">
    <source>
        <dbReference type="ARBA" id="ARBA00023136"/>
    </source>
</evidence>
<accession>A0A1R4GU21</accession>
<protein>
    <submittedName>
        <fullName evidence="7">POSSIBLE CONSERVED MEMBRANE PROTEIN</fullName>
    </submittedName>
</protein>
<name>A0A1R4GU21_9MICC</name>
<dbReference type="PANTHER" id="PTHR38480:SF1">
    <property type="entry name" value="SLR0254 PROTEIN"/>
    <property type="match status" value="1"/>
</dbReference>
<dbReference type="AlphaFoldDB" id="A0A1R4GU21"/>
<evidence type="ECO:0000256" key="3">
    <source>
        <dbReference type="ARBA" id="ARBA00022989"/>
    </source>
</evidence>
<evidence type="ECO:0000256" key="5">
    <source>
        <dbReference type="SAM" id="Phobius"/>
    </source>
</evidence>
<feature type="domain" description="RDD" evidence="6">
    <location>
        <begin position="17"/>
        <end position="144"/>
    </location>
</feature>
<keyword evidence="2 5" id="KW-0812">Transmembrane</keyword>
<evidence type="ECO:0000259" key="6">
    <source>
        <dbReference type="Pfam" id="PF06271"/>
    </source>
</evidence>
<dbReference type="GO" id="GO:0016020">
    <property type="term" value="C:membrane"/>
    <property type="evidence" value="ECO:0007669"/>
    <property type="project" value="UniProtKB-SubCell"/>
</dbReference>
<evidence type="ECO:0000256" key="2">
    <source>
        <dbReference type="ARBA" id="ARBA00022692"/>
    </source>
</evidence>
<proteinExistence type="predicted"/>
<reference evidence="7 8" key="1">
    <citation type="submission" date="2017-02" db="EMBL/GenBank/DDBJ databases">
        <authorList>
            <person name="Peterson S.W."/>
        </authorList>
    </citation>
    <scope>NUCLEOTIDE SEQUENCE [LARGE SCALE GENOMIC DNA]</scope>
    <source>
        <strain evidence="7 8">B Ar 00.02</strain>
    </source>
</reference>
<keyword evidence="3 5" id="KW-1133">Transmembrane helix</keyword>
<comment type="subcellular location">
    <subcellularLocation>
        <location evidence="1">Membrane</location>
        <topology evidence="1">Multi-pass membrane protein</topology>
    </subcellularLocation>
</comment>
<dbReference type="EMBL" id="FUHW01000044">
    <property type="protein sequence ID" value="SJM71604.1"/>
    <property type="molecule type" value="Genomic_DNA"/>
</dbReference>
<organism evidence="7 8">
    <name type="scientific">Arthrobacter rhombi</name>
    <dbReference type="NCBI Taxonomy" id="71253"/>
    <lineage>
        <taxon>Bacteria</taxon>
        <taxon>Bacillati</taxon>
        <taxon>Actinomycetota</taxon>
        <taxon>Actinomycetes</taxon>
        <taxon>Micrococcales</taxon>
        <taxon>Micrococcaceae</taxon>
        <taxon>Arthrobacter</taxon>
    </lineage>
</organism>
<dbReference type="Pfam" id="PF06271">
    <property type="entry name" value="RDD"/>
    <property type="match status" value="1"/>
</dbReference>
<evidence type="ECO:0000256" key="1">
    <source>
        <dbReference type="ARBA" id="ARBA00004141"/>
    </source>
</evidence>
<feature type="transmembrane region" description="Helical" evidence="5">
    <location>
        <begin position="20"/>
        <end position="44"/>
    </location>
</feature>
<keyword evidence="8" id="KW-1185">Reference proteome</keyword>
<feature type="transmembrane region" description="Helical" evidence="5">
    <location>
        <begin position="56"/>
        <end position="75"/>
    </location>
</feature>
<sequence length="266" mass="29300">MSTIITGEAVVLQLRPASFVLRAVGCFIDYLVYLIGLVASLVLLEKLASGFDSAAIRAVVIIVVVLWIVAVPVLVETLSRGKSLGRLIMGLRIVRDDGGSIRFRHAFIRAMLALLEVLALFGSLALLVSFANERGKRLGDMLAGTYSMRERRERVAPLVLPVPQQLRPWAELADVGRIPDPLAARIARFIRQGPSMAQASREQVAATLAADLQPYVSPAPPFGCPPEQFLAAVVAERRERDYRRLSAVAERQRTVRERIHRLPFGT</sequence>
<evidence type="ECO:0000313" key="7">
    <source>
        <dbReference type="EMBL" id="SJM71604.1"/>
    </source>
</evidence>
<keyword evidence="4 5" id="KW-0472">Membrane</keyword>
<feature type="transmembrane region" description="Helical" evidence="5">
    <location>
        <begin position="106"/>
        <end position="131"/>
    </location>
</feature>